<dbReference type="PANTHER" id="PTHR13580:SF9">
    <property type="entry name" value="AXIN1 UP-REGULATED 1, ISOFORM A"/>
    <property type="match status" value="1"/>
</dbReference>
<feature type="compositionally biased region" description="Basic residues" evidence="9">
    <location>
        <begin position="53"/>
        <end position="64"/>
    </location>
</feature>
<dbReference type="GO" id="GO:0005634">
    <property type="term" value="C:nucleus"/>
    <property type="evidence" value="ECO:0007669"/>
    <property type="project" value="UniProtKB-SubCell"/>
</dbReference>
<evidence type="ECO:0000256" key="7">
    <source>
        <dbReference type="ARBA" id="ARBA00023163"/>
    </source>
</evidence>
<protein>
    <recommendedName>
        <fullName evidence="10">Cysteine/serine-rich nuclear protein N-terminal domain-containing protein</fullName>
    </recommendedName>
</protein>
<dbReference type="InterPro" id="IPR031972">
    <property type="entry name" value="CSRNP_N"/>
</dbReference>
<feature type="region of interest" description="Disordered" evidence="9">
    <location>
        <begin position="230"/>
        <end position="279"/>
    </location>
</feature>
<comment type="similarity">
    <text evidence="2">Belongs to the AXUD1 family.</text>
</comment>
<evidence type="ECO:0000313" key="12">
    <source>
        <dbReference type="Proteomes" id="UP001620626"/>
    </source>
</evidence>
<feature type="compositionally biased region" description="Low complexity" evidence="9">
    <location>
        <begin position="126"/>
        <end position="138"/>
    </location>
</feature>
<comment type="subcellular location">
    <subcellularLocation>
        <location evidence="1">Nucleus</location>
    </subcellularLocation>
</comment>
<gene>
    <name evidence="11" type="ORF">niasHT_030451</name>
</gene>
<evidence type="ECO:0000256" key="4">
    <source>
        <dbReference type="ARBA" id="ARBA00023015"/>
    </source>
</evidence>
<dbReference type="GO" id="GO:0006915">
    <property type="term" value="P:apoptotic process"/>
    <property type="evidence" value="ECO:0007669"/>
    <property type="project" value="UniProtKB-KW"/>
</dbReference>
<organism evidence="11 12">
    <name type="scientific">Heterodera trifolii</name>
    <dbReference type="NCBI Taxonomy" id="157864"/>
    <lineage>
        <taxon>Eukaryota</taxon>
        <taxon>Metazoa</taxon>
        <taxon>Ecdysozoa</taxon>
        <taxon>Nematoda</taxon>
        <taxon>Chromadorea</taxon>
        <taxon>Rhabditida</taxon>
        <taxon>Tylenchina</taxon>
        <taxon>Tylenchomorpha</taxon>
        <taxon>Tylenchoidea</taxon>
        <taxon>Heteroderidae</taxon>
        <taxon>Heteroderinae</taxon>
        <taxon>Heterodera</taxon>
    </lineage>
</organism>
<keyword evidence="8" id="KW-0539">Nucleus</keyword>
<dbReference type="PANTHER" id="PTHR13580">
    <property type="entry name" value="TGF-BETA INDUCED APOPTOSIS PROTEIN"/>
    <property type="match status" value="1"/>
</dbReference>
<reference evidence="11 12" key="1">
    <citation type="submission" date="2024-10" db="EMBL/GenBank/DDBJ databases">
        <authorList>
            <person name="Kim D."/>
        </authorList>
    </citation>
    <scope>NUCLEOTIDE SEQUENCE [LARGE SCALE GENOMIC DNA]</scope>
    <source>
        <strain evidence="11">BH-2024</strain>
    </source>
</reference>
<evidence type="ECO:0000256" key="5">
    <source>
        <dbReference type="ARBA" id="ARBA00023125"/>
    </source>
</evidence>
<dbReference type="InterPro" id="IPR023260">
    <property type="entry name" value="Cys/Ser-rich_nuc_prot"/>
</dbReference>
<dbReference type="Pfam" id="PF16019">
    <property type="entry name" value="CSRNP_N"/>
    <property type="match status" value="1"/>
</dbReference>
<feature type="compositionally biased region" description="Basic and acidic residues" evidence="9">
    <location>
        <begin position="419"/>
        <end position="430"/>
    </location>
</feature>
<feature type="compositionally biased region" description="Polar residues" evidence="9">
    <location>
        <begin position="81"/>
        <end position="92"/>
    </location>
</feature>
<dbReference type="PRINTS" id="PR02031">
    <property type="entry name" value="CYSSERRICHNP"/>
</dbReference>
<feature type="compositionally biased region" description="Basic and acidic residues" evidence="9">
    <location>
        <begin position="93"/>
        <end position="110"/>
    </location>
</feature>
<accession>A0ABD2J4N5</accession>
<comment type="caution">
    <text evidence="11">The sequence shown here is derived from an EMBL/GenBank/DDBJ whole genome shotgun (WGS) entry which is preliminary data.</text>
</comment>
<evidence type="ECO:0000256" key="1">
    <source>
        <dbReference type="ARBA" id="ARBA00004123"/>
    </source>
</evidence>
<feature type="domain" description="Cysteine/serine-rich nuclear protein N-terminal" evidence="10">
    <location>
        <begin position="160"/>
        <end position="390"/>
    </location>
</feature>
<evidence type="ECO:0000256" key="3">
    <source>
        <dbReference type="ARBA" id="ARBA00022703"/>
    </source>
</evidence>
<dbReference type="Proteomes" id="UP001620626">
    <property type="component" value="Unassembled WGS sequence"/>
</dbReference>
<sequence>MKRQKSLAHRRKSQKVSVSTLLQKPLKVSFSLALTKPDSSSSENYSSDEPSIRKKKRRSRRVKLPVKPVVIPSSVKKETKSQSLPKESQSLPKETKETTKSRKPKRESQTHLKSQKKSQKEHQQPQKKSQTPQKESQTPHPPPVEGPSVSALVPNTADCKRRVNFGNVEVFRFEFAQGHDTVPAKGGVSLGMESTHHARHLFQLSEYTKYCKAEKRTKLCRWRAAAQVVEQQTRKPTKRKAKFGASGQSPKRPKYADKAIEMSTSSSETEEESDEEMSEQCHVYEPLRRALLGNCGVAIEETVADESLQVAETRSQCGCRCEGQKCVPEQCECALSGIRCQVDYLDESNPSNSFPCSCSASSCGNPEGRVELDPLRIRNHFLQTLMRLKAAKKMGMDESGEVSSPQHILFKEEEEEDGKSEQGTEEEKNGRIVRTSNRQKGDGNSAKDGGGGRQNVTERKKPRERTNTKK</sequence>
<evidence type="ECO:0000259" key="10">
    <source>
        <dbReference type="Pfam" id="PF16019"/>
    </source>
</evidence>
<keyword evidence="4" id="KW-0805">Transcription regulation</keyword>
<evidence type="ECO:0000256" key="8">
    <source>
        <dbReference type="ARBA" id="ARBA00023242"/>
    </source>
</evidence>
<evidence type="ECO:0000256" key="2">
    <source>
        <dbReference type="ARBA" id="ARBA00008548"/>
    </source>
</evidence>
<keyword evidence="5" id="KW-0238">DNA-binding</keyword>
<name>A0ABD2J4N5_9BILA</name>
<evidence type="ECO:0000256" key="6">
    <source>
        <dbReference type="ARBA" id="ARBA00023159"/>
    </source>
</evidence>
<proteinExistence type="inferred from homology"/>
<keyword evidence="7" id="KW-0804">Transcription</keyword>
<feature type="compositionally biased region" description="Low complexity" evidence="9">
    <location>
        <begin position="65"/>
        <end position="74"/>
    </location>
</feature>
<keyword evidence="3" id="KW-0053">Apoptosis</keyword>
<keyword evidence="6" id="KW-0010">Activator</keyword>
<dbReference type="GO" id="GO:0003677">
    <property type="term" value="F:DNA binding"/>
    <property type="evidence" value="ECO:0007669"/>
    <property type="project" value="UniProtKB-KW"/>
</dbReference>
<evidence type="ECO:0000256" key="9">
    <source>
        <dbReference type="SAM" id="MobiDB-lite"/>
    </source>
</evidence>
<evidence type="ECO:0000313" key="11">
    <source>
        <dbReference type="EMBL" id="KAL3086027.1"/>
    </source>
</evidence>
<feature type="region of interest" description="Disordered" evidence="9">
    <location>
        <begin position="33"/>
        <end position="152"/>
    </location>
</feature>
<feature type="region of interest" description="Disordered" evidence="9">
    <location>
        <begin position="396"/>
        <end position="470"/>
    </location>
</feature>
<keyword evidence="12" id="KW-1185">Reference proteome</keyword>
<feature type="compositionally biased region" description="Basic and acidic residues" evidence="9">
    <location>
        <begin position="456"/>
        <end position="470"/>
    </location>
</feature>
<dbReference type="EMBL" id="JBICBT010001050">
    <property type="protein sequence ID" value="KAL3086027.1"/>
    <property type="molecule type" value="Genomic_DNA"/>
</dbReference>
<feature type="compositionally biased region" description="Low complexity" evidence="9">
    <location>
        <begin position="37"/>
        <end position="49"/>
    </location>
</feature>
<dbReference type="AlphaFoldDB" id="A0ABD2J4N5"/>
<feature type="compositionally biased region" description="Acidic residues" evidence="9">
    <location>
        <begin position="268"/>
        <end position="278"/>
    </location>
</feature>